<keyword evidence="6 8" id="KW-1133">Transmembrane helix</keyword>
<keyword evidence="4" id="KW-1003">Cell membrane</keyword>
<keyword evidence="7 8" id="KW-0472">Membrane</keyword>
<sequence length="310" mass="34158">MEYHIIVINIFLIFALILVGFVAGKAHLVSEQASKDLSAILVEITLPASIFSSMLRELETDLLINAALLFFIGFACLALEYGAGRLLVKFFRIRKENQGLFLYNSMFTNASFMGFPVANAIFGSVGVFLASIVNLSLTITTFSFGIGLVRGDQESKEKFSLRKNVFTNINIAIILGMICFLTGFRFPEPAENFIAYFANVTTPMSMLVVGLNMSKGRARDLMTDRDAHLLTITRLIVMPLLLFGILKLLPLGAYPLVAQMILVVFAMPVPALCLILSEKYGGNTQFAVTTIFQTTLFSIVTIPLLLLLIV</sequence>
<feature type="transmembrane region" description="Helical" evidence="8">
    <location>
        <begin position="288"/>
        <end position="309"/>
    </location>
</feature>
<dbReference type="Pfam" id="PF03547">
    <property type="entry name" value="Mem_trans"/>
    <property type="match status" value="1"/>
</dbReference>
<keyword evidence="5 8" id="KW-0812">Transmembrane</keyword>
<feature type="transmembrane region" description="Helical" evidence="8">
    <location>
        <begin position="100"/>
        <end position="122"/>
    </location>
</feature>
<dbReference type="Gene3D" id="1.20.1530.20">
    <property type="match status" value="1"/>
</dbReference>
<dbReference type="RefSeq" id="WP_308454913.1">
    <property type="nucleotide sequence ID" value="NZ_JAJEQR010000071.1"/>
</dbReference>
<dbReference type="GO" id="GO:0005886">
    <property type="term" value="C:plasma membrane"/>
    <property type="evidence" value="ECO:0007669"/>
    <property type="project" value="UniProtKB-SubCell"/>
</dbReference>
<feature type="transmembrane region" description="Helical" evidence="8">
    <location>
        <begin position="128"/>
        <end position="149"/>
    </location>
</feature>
<evidence type="ECO:0000256" key="3">
    <source>
        <dbReference type="ARBA" id="ARBA00022448"/>
    </source>
</evidence>
<feature type="transmembrane region" description="Helical" evidence="8">
    <location>
        <begin position="232"/>
        <end position="250"/>
    </location>
</feature>
<dbReference type="PANTHER" id="PTHR36838">
    <property type="entry name" value="AUXIN EFFLUX CARRIER FAMILY PROTEIN"/>
    <property type="match status" value="1"/>
</dbReference>
<keyword evidence="3" id="KW-0813">Transport</keyword>
<keyword evidence="10" id="KW-1185">Reference proteome</keyword>
<evidence type="ECO:0000256" key="7">
    <source>
        <dbReference type="ARBA" id="ARBA00023136"/>
    </source>
</evidence>
<evidence type="ECO:0000313" key="10">
    <source>
        <dbReference type="Proteomes" id="UP001198182"/>
    </source>
</evidence>
<gene>
    <name evidence="9" type="ORF">LKD81_16175</name>
</gene>
<evidence type="ECO:0000256" key="2">
    <source>
        <dbReference type="ARBA" id="ARBA00010145"/>
    </source>
</evidence>
<dbReference type="AlphaFoldDB" id="A0AAE3JGF2"/>
<proteinExistence type="inferred from homology"/>
<comment type="subcellular location">
    <subcellularLocation>
        <location evidence="1">Cell membrane</location>
        <topology evidence="1">Multi-pass membrane protein</topology>
    </subcellularLocation>
</comment>
<evidence type="ECO:0000256" key="8">
    <source>
        <dbReference type="SAM" id="Phobius"/>
    </source>
</evidence>
<feature type="transmembrane region" description="Helical" evidence="8">
    <location>
        <begin position="6"/>
        <end position="24"/>
    </location>
</feature>
<feature type="transmembrane region" description="Helical" evidence="8">
    <location>
        <begin position="67"/>
        <end position="88"/>
    </location>
</feature>
<comment type="caution">
    <text evidence="9">The sequence shown here is derived from an EMBL/GenBank/DDBJ whole genome shotgun (WGS) entry which is preliminary data.</text>
</comment>
<feature type="transmembrane region" description="Helical" evidence="8">
    <location>
        <begin position="256"/>
        <end position="276"/>
    </location>
</feature>
<feature type="transmembrane region" description="Helical" evidence="8">
    <location>
        <begin position="36"/>
        <end position="55"/>
    </location>
</feature>
<evidence type="ECO:0000256" key="6">
    <source>
        <dbReference type="ARBA" id="ARBA00022989"/>
    </source>
</evidence>
<accession>A0AAE3JGF2</accession>
<organism evidence="9 10">
    <name type="scientific">Hominifimenecus microfluidus</name>
    <dbReference type="NCBI Taxonomy" id="2885348"/>
    <lineage>
        <taxon>Bacteria</taxon>
        <taxon>Bacillati</taxon>
        <taxon>Bacillota</taxon>
        <taxon>Clostridia</taxon>
        <taxon>Lachnospirales</taxon>
        <taxon>Lachnospiraceae</taxon>
        <taxon>Hominifimenecus</taxon>
    </lineage>
</organism>
<dbReference type="EMBL" id="JAJEQR010000071">
    <property type="protein sequence ID" value="MCC2232508.1"/>
    <property type="molecule type" value="Genomic_DNA"/>
</dbReference>
<dbReference type="GO" id="GO:0055085">
    <property type="term" value="P:transmembrane transport"/>
    <property type="evidence" value="ECO:0007669"/>
    <property type="project" value="InterPro"/>
</dbReference>
<dbReference type="InterPro" id="IPR004776">
    <property type="entry name" value="Mem_transp_PIN-like"/>
</dbReference>
<protein>
    <submittedName>
        <fullName evidence="9">AEC family transporter</fullName>
    </submittedName>
</protein>
<evidence type="ECO:0000256" key="1">
    <source>
        <dbReference type="ARBA" id="ARBA00004651"/>
    </source>
</evidence>
<evidence type="ECO:0000256" key="5">
    <source>
        <dbReference type="ARBA" id="ARBA00022692"/>
    </source>
</evidence>
<evidence type="ECO:0000313" key="9">
    <source>
        <dbReference type="EMBL" id="MCC2232508.1"/>
    </source>
</evidence>
<reference evidence="9" key="1">
    <citation type="submission" date="2021-10" db="EMBL/GenBank/DDBJ databases">
        <title>Anaerobic single-cell dispensing facilitates the cultivation of human gut bacteria.</title>
        <authorList>
            <person name="Afrizal A."/>
        </authorList>
    </citation>
    <scope>NUCLEOTIDE SEQUENCE</scope>
    <source>
        <strain evidence="9">CLA-AA-H215</strain>
    </source>
</reference>
<dbReference type="InterPro" id="IPR038770">
    <property type="entry name" value="Na+/solute_symporter_sf"/>
</dbReference>
<feature type="transmembrane region" description="Helical" evidence="8">
    <location>
        <begin position="193"/>
        <end position="211"/>
    </location>
</feature>
<dbReference type="Proteomes" id="UP001198182">
    <property type="component" value="Unassembled WGS sequence"/>
</dbReference>
<feature type="transmembrane region" description="Helical" evidence="8">
    <location>
        <begin position="169"/>
        <end position="187"/>
    </location>
</feature>
<evidence type="ECO:0000256" key="4">
    <source>
        <dbReference type="ARBA" id="ARBA00022475"/>
    </source>
</evidence>
<comment type="similarity">
    <text evidence="2">Belongs to the auxin efflux carrier (TC 2.A.69) family.</text>
</comment>
<dbReference type="PANTHER" id="PTHR36838:SF1">
    <property type="entry name" value="SLR1864 PROTEIN"/>
    <property type="match status" value="1"/>
</dbReference>
<name>A0AAE3JGF2_9FIRM</name>